<protein>
    <submittedName>
        <fullName evidence="9">ComEC/Rec2 family competence protein</fullName>
    </submittedName>
</protein>
<keyword evidence="10" id="KW-1185">Reference proteome</keyword>
<feature type="transmembrane region" description="Helical" evidence="6">
    <location>
        <begin position="371"/>
        <end position="398"/>
    </location>
</feature>
<comment type="caution">
    <text evidence="9">The sequence shown here is derived from an EMBL/GenBank/DDBJ whole genome shotgun (WGS) entry which is preliminary data.</text>
</comment>
<dbReference type="PANTHER" id="PTHR30619">
    <property type="entry name" value="DNA INTERNALIZATION/COMPETENCE PROTEIN COMEC/REC2"/>
    <property type="match status" value="1"/>
</dbReference>
<accession>A0ABU5LAB3</accession>
<evidence type="ECO:0000256" key="2">
    <source>
        <dbReference type="ARBA" id="ARBA00022475"/>
    </source>
</evidence>
<feature type="transmembrane region" description="Helical" evidence="6">
    <location>
        <begin position="247"/>
        <end position="265"/>
    </location>
</feature>
<dbReference type="Proteomes" id="UP001293791">
    <property type="component" value="Unassembled WGS sequence"/>
</dbReference>
<dbReference type="Pfam" id="PF03772">
    <property type="entry name" value="Competence"/>
    <property type="match status" value="1"/>
</dbReference>
<keyword evidence="3 6" id="KW-0812">Transmembrane</keyword>
<proteinExistence type="predicted"/>
<evidence type="ECO:0000313" key="10">
    <source>
        <dbReference type="Proteomes" id="UP001293791"/>
    </source>
</evidence>
<evidence type="ECO:0000256" key="1">
    <source>
        <dbReference type="ARBA" id="ARBA00004651"/>
    </source>
</evidence>
<keyword evidence="2" id="KW-1003">Cell membrane</keyword>
<evidence type="ECO:0000256" key="4">
    <source>
        <dbReference type="ARBA" id="ARBA00022989"/>
    </source>
</evidence>
<comment type="subcellular location">
    <subcellularLocation>
        <location evidence="1">Cell membrane</location>
        <topology evidence="1">Multi-pass membrane protein</topology>
    </subcellularLocation>
</comment>
<organism evidence="9 10">
    <name type="scientific">Candidatus Cyrtobacter comes</name>
    <dbReference type="NCBI Taxonomy" id="675776"/>
    <lineage>
        <taxon>Bacteria</taxon>
        <taxon>Pseudomonadati</taxon>
        <taxon>Pseudomonadota</taxon>
        <taxon>Alphaproteobacteria</taxon>
        <taxon>Rickettsiales</taxon>
        <taxon>Candidatus Midichloriaceae</taxon>
        <taxon>Candidatus Cyrtobacter</taxon>
    </lineage>
</organism>
<dbReference type="InterPro" id="IPR004477">
    <property type="entry name" value="ComEC_N"/>
</dbReference>
<evidence type="ECO:0000259" key="7">
    <source>
        <dbReference type="Pfam" id="PF03772"/>
    </source>
</evidence>
<feature type="transmembrane region" description="Helical" evidence="6">
    <location>
        <begin position="431"/>
        <end position="454"/>
    </location>
</feature>
<evidence type="ECO:0000313" key="9">
    <source>
        <dbReference type="EMBL" id="MDZ5762789.1"/>
    </source>
</evidence>
<feature type="domain" description="DUF4131" evidence="8">
    <location>
        <begin position="8"/>
        <end position="143"/>
    </location>
</feature>
<dbReference type="Pfam" id="PF13567">
    <property type="entry name" value="DUF4131"/>
    <property type="match status" value="1"/>
</dbReference>
<feature type="transmembrane region" description="Helical" evidence="6">
    <location>
        <begin position="317"/>
        <end position="333"/>
    </location>
</feature>
<gene>
    <name evidence="9" type="ORF">Cyrtocomes_01184</name>
</gene>
<name>A0ABU5LAB3_9RICK</name>
<feature type="transmembrane region" description="Helical" evidence="6">
    <location>
        <begin position="20"/>
        <end position="40"/>
    </location>
</feature>
<keyword evidence="5 6" id="KW-0472">Membrane</keyword>
<evidence type="ECO:0000259" key="8">
    <source>
        <dbReference type="Pfam" id="PF13567"/>
    </source>
</evidence>
<dbReference type="InterPro" id="IPR025405">
    <property type="entry name" value="DUF4131"/>
</dbReference>
<feature type="transmembrane region" description="Helical" evidence="6">
    <location>
        <begin position="340"/>
        <end position="365"/>
    </location>
</feature>
<dbReference type="EMBL" id="JARGYT010000114">
    <property type="protein sequence ID" value="MDZ5762789.1"/>
    <property type="molecule type" value="Genomic_DNA"/>
</dbReference>
<sequence>MYYITIPIAFAVFYKCTDDIFRILSCIIFLVVLGMGVSYLRVTNIKTEVLEQKQEDIWIKGKVNWVENRDNGKRIYVENVKIFGKIFDLIRLNSRAKNQNLSVGDYIKAKVTIFPPPTPVISGGFDFFRFAYFKKIGAIGYTKFKPIILEKNQKISSINELRKKIIERVELAIKDGAKSSIAIALLVGDASSINKQVYDAMRKSGTAHLVAISGMHMALVAGMLFYVIRFIAVMICYKFQWVNTKKIAALFAIFSSFAYLLISGSPISAQRAFLMSLIFFIAILLDIRSSAIHSLCAAVTILLIFLPESLVSPSFQMSISACVGLICSGSLYIKSKYKIFSYIINVIIASTVAWLSTAMFSAYHFHQISVYSLFANLILVPITEFIGMPCGILGMLLIPFGLEELPLYILGYVCSIIASVSVFFSEIQNSYLFIVPFEGYLLGIYSIGLFFFAVMGGIIRYIGLCITIISTIFILSSKLPDVIGTVNKGCI</sequence>
<feature type="transmembrane region" description="Helical" evidence="6">
    <location>
        <begin position="277"/>
        <end position="305"/>
    </location>
</feature>
<keyword evidence="4 6" id="KW-1133">Transmembrane helix</keyword>
<evidence type="ECO:0000256" key="3">
    <source>
        <dbReference type="ARBA" id="ARBA00022692"/>
    </source>
</evidence>
<reference evidence="9 10" key="1">
    <citation type="submission" date="2023-02" db="EMBL/GenBank/DDBJ databases">
        <title>Host association and intracellularity evolved multiple times independently in the Rickettsiales.</title>
        <authorList>
            <person name="Castelli M."/>
            <person name="Nardi T."/>
            <person name="Gammuto L."/>
            <person name="Bellinzona G."/>
            <person name="Sabaneyeva E."/>
            <person name="Potekhin A."/>
            <person name="Serra V."/>
            <person name="Petroni G."/>
            <person name="Sassera D."/>
        </authorList>
    </citation>
    <scope>NUCLEOTIDE SEQUENCE [LARGE SCALE GENOMIC DNA]</scope>
    <source>
        <strain evidence="9 10">BOD18</strain>
    </source>
</reference>
<feature type="transmembrane region" description="Helical" evidence="6">
    <location>
        <begin position="209"/>
        <end position="235"/>
    </location>
</feature>
<dbReference type="NCBIfam" id="TIGR00360">
    <property type="entry name" value="ComEC_N-term"/>
    <property type="match status" value="1"/>
</dbReference>
<feature type="transmembrane region" description="Helical" evidence="6">
    <location>
        <begin position="405"/>
        <end position="425"/>
    </location>
</feature>
<feature type="domain" description="ComEC/Rec2-related protein" evidence="7">
    <location>
        <begin position="185"/>
        <end position="454"/>
    </location>
</feature>
<evidence type="ECO:0000256" key="5">
    <source>
        <dbReference type="ARBA" id="ARBA00023136"/>
    </source>
</evidence>
<dbReference type="InterPro" id="IPR052159">
    <property type="entry name" value="Competence_DNA_uptake"/>
</dbReference>
<evidence type="ECO:0000256" key="6">
    <source>
        <dbReference type="SAM" id="Phobius"/>
    </source>
</evidence>
<dbReference type="PANTHER" id="PTHR30619:SF1">
    <property type="entry name" value="RECOMBINATION PROTEIN 2"/>
    <property type="match status" value="1"/>
</dbReference>